<protein>
    <submittedName>
        <fullName evidence="2">Uncharacterized protein</fullName>
    </submittedName>
</protein>
<name>A0ABY4QPS8_9MYCO</name>
<reference evidence="2" key="1">
    <citation type="submission" date="2022-05" db="EMBL/GenBank/DDBJ databases">
        <title>A methanotrophic Mycobacterium dominates a cave microbial ecosystem.</title>
        <authorList>
            <person name="Van Spanning R.J.M."/>
            <person name="Guan Q."/>
            <person name="Melkonian C."/>
            <person name="Gallant J."/>
            <person name="Polerecky L."/>
            <person name="Flot J.-F."/>
            <person name="Brandt B.W."/>
            <person name="Braster M."/>
            <person name="Iturbe Espinoza P."/>
            <person name="Aerts J."/>
            <person name="Meima-Franke M."/>
            <person name="Piersma S.R."/>
            <person name="Bunduc C."/>
            <person name="Ummels R."/>
            <person name="Pain A."/>
            <person name="Fleming E.J."/>
            <person name="van der Wel N."/>
            <person name="Gherman V.D."/>
            <person name="Sarbu S.M."/>
            <person name="Bodelier P.L.E."/>
            <person name="Bitter W."/>
        </authorList>
    </citation>
    <scope>NUCLEOTIDE SEQUENCE</scope>
    <source>
        <strain evidence="2">Sulfur Cave</strain>
    </source>
</reference>
<evidence type="ECO:0000313" key="2">
    <source>
        <dbReference type="EMBL" id="UQX11784.1"/>
    </source>
</evidence>
<dbReference type="EMBL" id="CP097320">
    <property type="protein sequence ID" value="UQX11784.1"/>
    <property type="molecule type" value="Genomic_DNA"/>
</dbReference>
<proteinExistence type="predicted"/>
<organism evidence="2 3">
    <name type="scientific">Candidatus Mycobacterium methanotrophicum</name>
    <dbReference type="NCBI Taxonomy" id="2943498"/>
    <lineage>
        <taxon>Bacteria</taxon>
        <taxon>Bacillati</taxon>
        <taxon>Actinomycetota</taxon>
        <taxon>Actinomycetes</taxon>
        <taxon>Mycobacteriales</taxon>
        <taxon>Mycobacteriaceae</taxon>
        <taxon>Mycobacterium</taxon>
    </lineage>
</organism>
<accession>A0ABY4QPS8</accession>
<dbReference type="RefSeq" id="WP_249763133.1">
    <property type="nucleotide sequence ID" value="NZ_CP097320.1"/>
</dbReference>
<sequence>MTELRDKAPDLADQVVEGELTVKDAFKKWRDRESLRERQARQAAETATSNLCSHIPVLAAWCGDVITRYARDYNPGDAYSRRIDKKMLTDARTAIDDIIRVREERGLPRARRAGLGTRVAAGGESGSDLSDPGRTV</sequence>
<gene>
    <name evidence="2" type="ORF">M5I08_04980</name>
</gene>
<evidence type="ECO:0000256" key="1">
    <source>
        <dbReference type="SAM" id="MobiDB-lite"/>
    </source>
</evidence>
<keyword evidence="3" id="KW-1185">Reference proteome</keyword>
<feature type="region of interest" description="Disordered" evidence="1">
    <location>
        <begin position="113"/>
        <end position="136"/>
    </location>
</feature>
<dbReference type="Proteomes" id="UP001056610">
    <property type="component" value="Chromosome"/>
</dbReference>
<evidence type="ECO:0000313" key="3">
    <source>
        <dbReference type="Proteomes" id="UP001056610"/>
    </source>
</evidence>